<feature type="signal peptide" evidence="3">
    <location>
        <begin position="1"/>
        <end position="25"/>
    </location>
</feature>
<feature type="region of interest" description="Disordered" evidence="1">
    <location>
        <begin position="83"/>
        <end position="103"/>
    </location>
</feature>
<gene>
    <name evidence="4" type="ORF">AZE42_05568</name>
</gene>
<evidence type="ECO:0000256" key="1">
    <source>
        <dbReference type="SAM" id="MobiDB-lite"/>
    </source>
</evidence>
<proteinExistence type="predicted"/>
<dbReference type="EMBL" id="LVVM01005826">
    <property type="protein sequence ID" value="OJA09690.1"/>
    <property type="molecule type" value="Genomic_DNA"/>
</dbReference>
<keyword evidence="2" id="KW-1133">Transmembrane helix</keyword>
<keyword evidence="5" id="KW-1185">Reference proteome</keyword>
<protein>
    <submittedName>
        <fullName evidence="4">Uncharacterized protein</fullName>
    </submittedName>
</protein>
<dbReference type="OrthoDB" id="2525787at2759"/>
<reference evidence="4 5" key="1">
    <citation type="submission" date="2016-03" db="EMBL/GenBank/DDBJ databases">
        <title>Comparative genomics of the ectomycorrhizal sister species Rhizopogon vinicolor and Rhizopogon vesiculosus (Basidiomycota: Boletales) reveals a divergence of the mating type B locus.</title>
        <authorList>
            <person name="Mujic A.B."/>
            <person name="Kuo A."/>
            <person name="Tritt A."/>
            <person name="Lipzen A."/>
            <person name="Chen C."/>
            <person name="Johnson J."/>
            <person name="Sharma A."/>
            <person name="Barry K."/>
            <person name="Grigoriev I.V."/>
            <person name="Spatafora J.W."/>
        </authorList>
    </citation>
    <scope>NUCLEOTIDE SEQUENCE [LARGE SCALE GENOMIC DNA]</scope>
    <source>
        <strain evidence="4 5">AM-OR11-056</strain>
    </source>
</reference>
<dbReference type="AlphaFoldDB" id="A0A1J8QJT4"/>
<dbReference type="Proteomes" id="UP000183567">
    <property type="component" value="Unassembled WGS sequence"/>
</dbReference>
<evidence type="ECO:0000256" key="3">
    <source>
        <dbReference type="SAM" id="SignalP"/>
    </source>
</evidence>
<evidence type="ECO:0000313" key="5">
    <source>
        <dbReference type="Proteomes" id="UP000183567"/>
    </source>
</evidence>
<evidence type="ECO:0000313" key="4">
    <source>
        <dbReference type="EMBL" id="OJA09690.1"/>
    </source>
</evidence>
<accession>A0A1J8QJT4</accession>
<keyword evidence="2" id="KW-0812">Transmembrane</keyword>
<name>A0A1J8QJT4_9AGAM</name>
<keyword evidence="2" id="KW-0472">Membrane</keyword>
<feature type="transmembrane region" description="Helical" evidence="2">
    <location>
        <begin position="120"/>
        <end position="140"/>
    </location>
</feature>
<keyword evidence="3" id="KW-0732">Signal</keyword>
<comment type="caution">
    <text evidence="4">The sequence shown here is derived from an EMBL/GenBank/DDBJ whole genome shotgun (WGS) entry which is preliminary data.</text>
</comment>
<sequence>MTAASMVMKLSFFLILLYVVNVIHAQQVHPAPAPTGNQSVTCHPFGACEPCPQDSLHEPFCHPFGNRQLMHCSNTTTTTTTVPTDYPYPTSPPSEAPGSLGETPAWQPCGRIPAQERADFYEFVACNMFFAAAAIGVALVRSRRIEAHQARRLAARIGLVRGGG</sequence>
<organism evidence="4 5">
    <name type="scientific">Rhizopogon vesiculosus</name>
    <dbReference type="NCBI Taxonomy" id="180088"/>
    <lineage>
        <taxon>Eukaryota</taxon>
        <taxon>Fungi</taxon>
        <taxon>Dikarya</taxon>
        <taxon>Basidiomycota</taxon>
        <taxon>Agaricomycotina</taxon>
        <taxon>Agaricomycetes</taxon>
        <taxon>Agaricomycetidae</taxon>
        <taxon>Boletales</taxon>
        <taxon>Suillineae</taxon>
        <taxon>Rhizopogonaceae</taxon>
        <taxon>Rhizopogon</taxon>
    </lineage>
</organism>
<feature type="chain" id="PRO_5013063332" evidence="3">
    <location>
        <begin position="26"/>
        <end position="164"/>
    </location>
</feature>
<evidence type="ECO:0000256" key="2">
    <source>
        <dbReference type="SAM" id="Phobius"/>
    </source>
</evidence>